<feature type="region of interest" description="Disordered" evidence="3">
    <location>
        <begin position="69"/>
        <end position="102"/>
    </location>
</feature>
<feature type="region of interest" description="Disordered" evidence="3">
    <location>
        <begin position="315"/>
        <end position="340"/>
    </location>
</feature>
<evidence type="ECO:0000256" key="1">
    <source>
        <dbReference type="ARBA" id="ARBA00022801"/>
    </source>
</evidence>
<accession>A0A923E569</accession>
<evidence type="ECO:0000313" key="6">
    <source>
        <dbReference type="Proteomes" id="UP000617426"/>
    </source>
</evidence>
<dbReference type="AlphaFoldDB" id="A0A923E569"/>
<dbReference type="PANTHER" id="PTHR43519">
    <property type="entry name" value="ATP-DEPENDENT RNA HELICASE HRPB"/>
    <property type="match status" value="1"/>
</dbReference>
<protein>
    <submittedName>
        <fullName evidence="5">HrpA-like RNA helicase</fullName>
    </submittedName>
</protein>
<evidence type="ECO:0000256" key="2">
    <source>
        <dbReference type="ARBA" id="ARBA00022806"/>
    </source>
</evidence>
<keyword evidence="2 5" id="KW-0347">Helicase</keyword>
<keyword evidence="6" id="KW-1185">Reference proteome</keyword>
<evidence type="ECO:0000259" key="4">
    <source>
        <dbReference type="Pfam" id="PF08482"/>
    </source>
</evidence>
<feature type="region of interest" description="Disordered" evidence="3">
    <location>
        <begin position="1"/>
        <end position="28"/>
    </location>
</feature>
<dbReference type="PANTHER" id="PTHR43519:SF1">
    <property type="entry name" value="ATP-DEPENDENT RNA HELICASE HRPB"/>
    <property type="match status" value="1"/>
</dbReference>
<dbReference type="Pfam" id="PF08482">
    <property type="entry name" value="HrpB_C"/>
    <property type="match status" value="1"/>
</dbReference>
<keyword evidence="2 5" id="KW-0067">ATP-binding</keyword>
<name>A0A923E569_9ACTO</name>
<dbReference type="InterPro" id="IPR013689">
    <property type="entry name" value="RNA_helicase_ATP-dep_HrpB_C"/>
</dbReference>
<keyword evidence="1" id="KW-0378">Hydrolase</keyword>
<feature type="compositionally biased region" description="Basic and acidic residues" evidence="3">
    <location>
        <begin position="322"/>
        <end position="333"/>
    </location>
</feature>
<reference evidence="5" key="1">
    <citation type="submission" date="2020-08" db="EMBL/GenBank/DDBJ databases">
        <title>Sequencing the genomes of 1000 actinobacteria strains.</title>
        <authorList>
            <person name="Klenk H.-P."/>
        </authorList>
    </citation>
    <scope>NUCLEOTIDE SEQUENCE</scope>
    <source>
        <strain evidence="5">DSM 10695</strain>
    </source>
</reference>
<feature type="compositionally biased region" description="Basic residues" evidence="3">
    <location>
        <begin position="1"/>
        <end position="17"/>
    </location>
</feature>
<keyword evidence="2 5" id="KW-0547">Nucleotide-binding</keyword>
<proteinExistence type="predicted"/>
<organism evidence="5 6">
    <name type="scientific">Schaalia hyovaginalis</name>
    <dbReference type="NCBI Taxonomy" id="29316"/>
    <lineage>
        <taxon>Bacteria</taxon>
        <taxon>Bacillati</taxon>
        <taxon>Actinomycetota</taxon>
        <taxon>Actinomycetes</taxon>
        <taxon>Actinomycetales</taxon>
        <taxon>Actinomycetaceae</taxon>
        <taxon>Schaalia</taxon>
    </lineage>
</organism>
<gene>
    <name evidence="5" type="ORF">HD592_000910</name>
</gene>
<dbReference type="GO" id="GO:0004386">
    <property type="term" value="F:helicase activity"/>
    <property type="evidence" value="ECO:0007669"/>
    <property type="project" value="UniProtKB-KW"/>
</dbReference>
<evidence type="ECO:0000256" key="3">
    <source>
        <dbReference type="SAM" id="MobiDB-lite"/>
    </source>
</evidence>
<feature type="domain" description="ATP-dependent RNA helicase HrpB C-terminal" evidence="4">
    <location>
        <begin position="196"/>
        <end position="327"/>
    </location>
</feature>
<dbReference type="EMBL" id="JACHMK010000001">
    <property type="protein sequence ID" value="MBB6334345.1"/>
    <property type="molecule type" value="Genomic_DNA"/>
</dbReference>
<sequence>MRRTRRREPISRSRRFRSPLGPDGGGALSGRILALIPPLLRIDEHAEIEAARGEKSVEAAPAAWTAEASAPRALIQRPARRAPEECSPSHRRPHLASTQSAEFHARISTPIARLSVRSAARSADAAIPLGERPVEASAQEALETLLNALRDSGPPIMTWSDSARSLRSRIGALHGVNPQLWPDVSDEALIASTPVWLAAELDSLASGAPLASVDMAAAIRSLLDWSTLRRLDALAPSEIEIPTGARRRIDWSSGHPVLALRVQEAFGWIDTPAFADGHLPLVLHLTDPAGRPAAVTSDLASFWTGPYQQVRAQLRGRYPKHPWPEDPFTERPTSRAKPRP</sequence>
<comment type="caution">
    <text evidence="5">The sequence shown here is derived from an EMBL/GenBank/DDBJ whole genome shotgun (WGS) entry which is preliminary data.</text>
</comment>
<dbReference type="Proteomes" id="UP000617426">
    <property type="component" value="Unassembled WGS sequence"/>
</dbReference>
<dbReference type="GO" id="GO:0016787">
    <property type="term" value="F:hydrolase activity"/>
    <property type="evidence" value="ECO:0007669"/>
    <property type="project" value="UniProtKB-KW"/>
</dbReference>
<evidence type="ECO:0000313" key="5">
    <source>
        <dbReference type="EMBL" id="MBB6334345.1"/>
    </source>
</evidence>